<evidence type="ECO:0000313" key="3">
    <source>
        <dbReference type="Proteomes" id="UP000323257"/>
    </source>
</evidence>
<protein>
    <submittedName>
        <fullName evidence="2">Uncharacterized protein</fullName>
    </submittedName>
</protein>
<name>A0A5S5BMM4_9BACL</name>
<dbReference type="AlphaFoldDB" id="A0A5S5BMM4"/>
<gene>
    <name evidence="2" type="ORF">BCM02_12428</name>
</gene>
<reference evidence="2 3" key="1">
    <citation type="submission" date="2019-07" db="EMBL/GenBank/DDBJ databases">
        <title>Genomic Encyclopedia of Type Strains, Phase III (KMG-III): the genomes of soil and plant-associated and newly described type strains.</title>
        <authorList>
            <person name="Whitman W."/>
        </authorList>
    </citation>
    <scope>NUCLEOTIDE SEQUENCE [LARGE SCALE GENOMIC DNA]</scope>
    <source>
        <strain evidence="2 3">BL24</strain>
    </source>
</reference>
<accession>A0A5S5BMM4</accession>
<proteinExistence type="predicted"/>
<feature type="compositionally biased region" description="Acidic residues" evidence="1">
    <location>
        <begin position="142"/>
        <end position="161"/>
    </location>
</feature>
<evidence type="ECO:0000313" key="2">
    <source>
        <dbReference type="EMBL" id="TYP67410.1"/>
    </source>
</evidence>
<organism evidence="2 3">
    <name type="scientific">Paenibacillus methanolicus</name>
    <dbReference type="NCBI Taxonomy" id="582686"/>
    <lineage>
        <taxon>Bacteria</taxon>
        <taxon>Bacillati</taxon>
        <taxon>Bacillota</taxon>
        <taxon>Bacilli</taxon>
        <taxon>Bacillales</taxon>
        <taxon>Paenibacillaceae</taxon>
        <taxon>Paenibacillus</taxon>
    </lineage>
</organism>
<feature type="region of interest" description="Disordered" evidence="1">
    <location>
        <begin position="58"/>
        <end position="161"/>
    </location>
</feature>
<dbReference type="Proteomes" id="UP000323257">
    <property type="component" value="Unassembled WGS sequence"/>
</dbReference>
<evidence type="ECO:0000256" key="1">
    <source>
        <dbReference type="SAM" id="MobiDB-lite"/>
    </source>
</evidence>
<feature type="compositionally biased region" description="Acidic residues" evidence="1">
    <location>
        <begin position="94"/>
        <end position="113"/>
    </location>
</feature>
<dbReference type="RefSeq" id="WP_148933720.1">
    <property type="nucleotide sequence ID" value="NZ_VNHS01000024.1"/>
</dbReference>
<keyword evidence="3" id="KW-1185">Reference proteome</keyword>
<dbReference type="EMBL" id="VNHS01000024">
    <property type="protein sequence ID" value="TYP67410.1"/>
    <property type="molecule type" value="Genomic_DNA"/>
</dbReference>
<sequence length="161" mass="17613">MQTTLKAKIKDIKLAKEEVITLTLQSLDGDQLDILRQIKEGGTAHILFSSSQLDIDDYRPAVPQRPEGIKYHLSGDGTADVEPKEDDGQLTIDEAAEQTEAGQDDEDGNEEINDASQYDSDVAQDMETESNDPMAGVKDADPDGTDENDLSGLDIEDEPEF</sequence>
<comment type="caution">
    <text evidence="2">The sequence shown here is derived from an EMBL/GenBank/DDBJ whole genome shotgun (WGS) entry which is preliminary data.</text>
</comment>